<dbReference type="SUPFAM" id="SSF88723">
    <property type="entry name" value="PIN domain-like"/>
    <property type="match status" value="1"/>
</dbReference>
<gene>
    <name evidence="1" type="ORF">A2774_00590</name>
</gene>
<reference evidence="1 2" key="1">
    <citation type="journal article" date="2016" name="Nat. Commun.">
        <title>Thousands of microbial genomes shed light on interconnected biogeochemical processes in an aquifer system.</title>
        <authorList>
            <person name="Anantharaman K."/>
            <person name="Brown C.T."/>
            <person name="Hug L.A."/>
            <person name="Sharon I."/>
            <person name="Castelle C.J."/>
            <person name="Probst A.J."/>
            <person name="Thomas B.C."/>
            <person name="Singh A."/>
            <person name="Wilkins M.J."/>
            <person name="Karaoz U."/>
            <person name="Brodie E.L."/>
            <person name="Williams K.H."/>
            <person name="Hubbard S.S."/>
            <person name="Banfield J.F."/>
        </authorList>
    </citation>
    <scope>NUCLEOTIDE SEQUENCE [LARGE SCALE GENOMIC DNA]</scope>
</reference>
<proteinExistence type="predicted"/>
<dbReference type="InterPro" id="IPR029060">
    <property type="entry name" value="PIN-like_dom_sf"/>
</dbReference>
<accession>A0A1F7GA10</accession>
<dbReference type="AlphaFoldDB" id="A0A1F7GA10"/>
<dbReference type="CDD" id="cd09881">
    <property type="entry name" value="PIN_VapC4-5_FitB-like"/>
    <property type="match status" value="1"/>
</dbReference>
<protein>
    <recommendedName>
        <fullName evidence="3">PIN domain-containing protein</fullName>
    </recommendedName>
</protein>
<dbReference type="EMBL" id="MFZG01000033">
    <property type="protein sequence ID" value="OGK15728.1"/>
    <property type="molecule type" value="Genomic_DNA"/>
</dbReference>
<dbReference type="Gene3D" id="3.40.50.1010">
    <property type="entry name" value="5'-nuclease"/>
    <property type="match status" value="1"/>
</dbReference>
<evidence type="ECO:0008006" key="3">
    <source>
        <dbReference type="Google" id="ProtNLM"/>
    </source>
</evidence>
<dbReference type="Proteomes" id="UP000177208">
    <property type="component" value="Unassembled WGS sequence"/>
</dbReference>
<sequence>MLDSFLIKVLPLNLVEAIEFVKIKIDLEKKKVPLAHFDILIASSAIANNLTLVTRNLKHFQRIKGLKLYTQLS</sequence>
<name>A0A1F7GA10_9BACT</name>
<organism evidence="1 2">
    <name type="scientific">Candidatus Roizmanbacteria bacterium RIFCSPHIGHO2_01_FULL_39_12c</name>
    <dbReference type="NCBI Taxonomy" id="1802031"/>
    <lineage>
        <taxon>Bacteria</taxon>
        <taxon>Candidatus Roizmaniibacteriota</taxon>
    </lineage>
</organism>
<evidence type="ECO:0000313" key="1">
    <source>
        <dbReference type="EMBL" id="OGK15728.1"/>
    </source>
</evidence>
<comment type="caution">
    <text evidence="1">The sequence shown here is derived from an EMBL/GenBank/DDBJ whole genome shotgun (WGS) entry which is preliminary data.</text>
</comment>
<evidence type="ECO:0000313" key="2">
    <source>
        <dbReference type="Proteomes" id="UP000177208"/>
    </source>
</evidence>